<feature type="region of interest" description="Disordered" evidence="1">
    <location>
        <begin position="129"/>
        <end position="222"/>
    </location>
</feature>
<evidence type="ECO:0000256" key="1">
    <source>
        <dbReference type="SAM" id="MobiDB-lite"/>
    </source>
</evidence>
<organism evidence="3 4">
    <name type="scientific">Thalassolituus hydrocarboniclasticus</name>
    <dbReference type="NCBI Taxonomy" id="2742796"/>
    <lineage>
        <taxon>Bacteria</taxon>
        <taxon>Pseudomonadati</taxon>
        <taxon>Pseudomonadota</taxon>
        <taxon>Gammaproteobacteria</taxon>
        <taxon>Oceanospirillales</taxon>
        <taxon>Oceanospirillaceae</taxon>
        <taxon>Thalassolituus</taxon>
    </lineage>
</organism>
<evidence type="ECO:0000256" key="2">
    <source>
        <dbReference type="SAM" id="SignalP"/>
    </source>
</evidence>
<feature type="compositionally biased region" description="Basic and acidic residues" evidence="1">
    <location>
        <begin position="148"/>
        <end position="222"/>
    </location>
</feature>
<dbReference type="Proteomes" id="UP001065322">
    <property type="component" value="Chromosome"/>
</dbReference>
<evidence type="ECO:0008006" key="5">
    <source>
        <dbReference type="Google" id="ProtNLM"/>
    </source>
</evidence>
<gene>
    <name evidence="3" type="ORF">HUF19_03830</name>
</gene>
<feature type="chain" id="PRO_5046958547" description="Colicin import membrane protein" evidence="2">
    <location>
        <begin position="19"/>
        <end position="363"/>
    </location>
</feature>
<feature type="signal peptide" evidence="2">
    <location>
        <begin position="1"/>
        <end position="18"/>
    </location>
</feature>
<feature type="compositionally biased region" description="Basic and acidic residues" evidence="1">
    <location>
        <begin position="129"/>
        <end position="141"/>
    </location>
</feature>
<evidence type="ECO:0000313" key="4">
    <source>
        <dbReference type="Proteomes" id="UP001065322"/>
    </source>
</evidence>
<keyword evidence="4" id="KW-1185">Reference proteome</keyword>
<accession>A0ABY6A6I5</accession>
<name>A0ABY6A6I5_9GAMM</name>
<reference evidence="4" key="1">
    <citation type="submission" date="2020-06" db="EMBL/GenBank/DDBJ databases">
        <title>Thalassolituus marinus alknpb1M-1, a hydrocarbon-degrading bacterium isolated from the deep-sea overlying water using an in-situ strategy from the South China Sea basin.</title>
        <authorList>
            <person name="Dong C."/>
            <person name="Chen Y."/>
            <person name="Shao Z."/>
        </authorList>
    </citation>
    <scope>NUCLEOTIDE SEQUENCE [LARGE SCALE GENOMIC DNA]</scope>
    <source>
        <strain evidence="4">alknpb1M-1</strain>
    </source>
</reference>
<evidence type="ECO:0000313" key="3">
    <source>
        <dbReference type="EMBL" id="UXD86626.1"/>
    </source>
</evidence>
<dbReference type="RefSeq" id="WP_260998577.1">
    <property type="nucleotide sequence ID" value="NZ_CP054475.1"/>
</dbReference>
<dbReference type="EMBL" id="CP054475">
    <property type="protein sequence ID" value="UXD86626.1"/>
    <property type="molecule type" value="Genomic_DNA"/>
</dbReference>
<keyword evidence="2" id="KW-0732">Signal</keyword>
<protein>
    <recommendedName>
        <fullName evidence="5">Colicin import membrane protein</fullName>
    </recommendedName>
</protein>
<sequence>MKRLITLTALLLAMNSQAATQNLDQLLSSIKADIAAQRLSSPAGNNALERIDAFREQAPYDFRVVPLAYQWGEAYVALANKAIAAKEYDKAQGYLDKVWLVAALTPGLEESQDKLDKLYKGAPNVVARAEEKGPSKEELARQKQLAEAAEKEKAKVEAERKRKAEEEKRLAAAEKKKAEQDRLRRQEEERQRRAEAEKAEKAAAAKRLADAEKANTAKSKADAKPAAKAAPVVAVVKAVAPKPAVKASAGSNEVSELWEEAKEDTAPLASYPVSAEQIASRDRDIADGLQPICQAILDNDASVVVHTQDKADYRWLTVRLTLCLRRLDKSFRLRHSYQTLADSGPFVTLHPTREVSLVRQAGD</sequence>
<proteinExistence type="predicted"/>